<keyword evidence="3" id="KW-1133">Transmembrane helix</keyword>
<accession>A0A9D1EH94</accession>
<dbReference type="SUPFAM" id="SSF53187">
    <property type="entry name" value="Zn-dependent exopeptidases"/>
    <property type="match status" value="1"/>
</dbReference>
<dbReference type="Gene3D" id="3.40.630.40">
    <property type="entry name" value="Zn-dependent exopeptidases"/>
    <property type="match status" value="1"/>
</dbReference>
<reference evidence="5" key="1">
    <citation type="submission" date="2020-10" db="EMBL/GenBank/DDBJ databases">
        <authorList>
            <person name="Gilroy R."/>
        </authorList>
    </citation>
    <scope>NUCLEOTIDE SEQUENCE</scope>
    <source>
        <strain evidence="5">ChiSxjej1B13-7041</strain>
    </source>
</reference>
<feature type="transmembrane region" description="Helical" evidence="3">
    <location>
        <begin position="12"/>
        <end position="33"/>
    </location>
</feature>
<evidence type="ECO:0000256" key="3">
    <source>
        <dbReference type="SAM" id="Phobius"/>
    </source>
</evidence>
<name>A0A9D1EH94_9FIRM</name>
<comment type="caution">
    <text evidence="5">The sequence shown here is derived from an EMBL/GenBank/DDBJ whole genome shotgun (WGS) entry which is preliminary data.</text>
</comment>
<feature type="compositionally biased region" description="Low complexity" evidence="2">
    <location>
        <begin position="62"/>
        <end position="95"/>
    </location>
</feature>
<dbReference type="EMBL" id="DVHU01000009">
    <property type="protein sequence ID" value="HIR91998.1"/>
    <property type="molecule type" value="Genomic_DNA"/>
</dbReference>
<evidence type="ECO:0000256" key="1">
    <source>
        <dbReference type="ARBA" id="ARBA00022801"/>
    </source>
</evidence>
<dbReference type="Pfam" id="PF01520">
    <property type="entry name" value="Amidase_3"/>
    <property type="match status" value="1"/>
</dbReference>
<dbReference type="SMART" id="SM00646">
    <property type="entry name" value="Ami_3"/>
    <property type="match status" value="1"/>
</dbReference>
<dbReference type="Proteomes" id="UP000886841">
    <property type="component" value="Unassembled WGS sequence"/>
</dbReference>
<dbReference type="AlphaFoldDB" id="A0A9D1EH94"/>
<evidence type="ECO:0000256" key="2">
    <source>
        <dbReference type="SAM" id="MobiDB-lite"/>
    </source>
</evidence>
<feature type="domain" description="MurNAc-LAA" evidence="4">
    <location>
        <begin position="188"/>
        <end position="307"/>
    </location>
</feature>
<dbReference type="CDD" id="cd02696">
    <property type="entry name" value="MurNAc-LAA"/>
    <property type="match status" value="1"/>
</dbReference>
<keyword evidence="1" id="KW-0378">Hydrolase</keyword>
<dbReference type="GO" id="GO:0008745">
    <property type="term" value="F:N-acetylmuramoyl-L-alanine amidase activity"/>
    <property type="evidence" value="ECO:0007669"/>
    <property type="project" value="InterPro"/>
</dbReference>
<keyword evidence="3" id="KW-0472">Membrane</keyword>
<sequence>MEEKKRRRTIGILVGILVVLFVACAVILVLWIGRQNKKKEAADEARAQQEAEESVDAEAQETPEATQTPEATETPTPTETPEATQTPAATITETPTPEPTPVSAGYKIAIDPGHQGRGNSEQEPIGPGASETKAKVSSGTTGRTSGLAEYELNLEVSLKLRDELENRGYEVYMIRESHEVNISNAERAQMAAEAGADILVRIHANGSENTSVAGTLTMAPSLSNPYVGDMAAECQRLSQCILDAFCAATGSNSQGVYETDTMSGINWSTVPVTIVEMGYMTNPEEDLKMASPEYQALMVQGISDGIDDYFGR</sequence>
<gene>
    <name evidence="5" type="ORF">IAB98_01080</name>
</gene>
<organism evidence="5 6">
    <name type="scientific">Candidatus Egerieimonas intestinavium</name>
    <dbReference type="NCBI Taxonomy" id="2840777"/>
    <lineage>
        <taxon>Bacteria</taxon>
        <taxon>Bacillati</taxon>
        <taxon>Bacillota</taxon>
        <taxon>Clostridia</taxon>
        <taxon>Lachnospirales</taxon>
        <taxon>Lachnospiraceae</taxon>
        <taxon>Lachnospiraceae incertae sedis</taxon>
        <taxon>Candidatus Egerieimonas</taxon>
    </lineage>
</organism>
<evidence type="ECO:0000313" key="5">
    <source>
        <dbReference type="EMBL" id="HIR91998.1"/>
    </source>
</evidence>
<feature type="compositionally biased region" description="Acidic residues" evidence="2">
    <location>
        <begin position="50"/>
        <end position="61"/>
    </location>
</feature>
<dbReference type="GO" id="GO:0030288">
    <property type="term" value="C:outer membrane-bounded periplasmic space"/>
    <property type="evidence" value="ECO:0007669"/>
    <property type="project" value="TreeGrafter"/>
</dbReference>
<dbReference type="InterPro" id="IPR002508">
    <property type="entry name" value="MurNAc-LAA_cat"/>
</dbReference>
<feature type="compositionally biased region" description="Polar residues" evidence="2">
    <location>
        <begin position="135"/>
        <end position="144"/>
    </location>
</feature>
<dbReference type="PANTHER" id="PTHR30404:SF0">
    <property type="entry name" value="N-ACETYLMURAMOYL-L-ALANINE AMIDASE AMIC"/>
    <property type="match status" value="1"/>
</dbReference>
<keyword evidence="3" id="KW-0812">Transmembrane</keyword>
<dbReference type="PROSITE" id="PS51257">
    <property type="entry name" value="PROKAR_LIPOPROTEIN"/>
    <property type="match status" value="1"/>
</dbReference>
<dbReference type="GO" id="GO:0009253">
    <property type="term" value="P:peptidoglycan catabolic process"/>
    <property type="evidence" value="ECO:0007669"/>
    <property type="project" value="InterPro"/>
</dbReference>
<dbReference type="PANTHER" id="PTHR30404">
    <property type="entry name" value="N-ACETYLMURAMOYL-L-ALANINE AMIDASE"/>
    <property type="match status" value="1"/>
</dbReference>
<feature type="region of interest" description="Disordered" evidence="2">
    <location>
        <begin position="43"/>
        <end position="144"/>
    </location>
</feature>
<dbReference type="InterPro" id="IPR050695">
    <property type="entry name" value="N-acetylmuramoyl_amidase_3"/>
</dbReference>
<reference evidence="5" key="2">
    <citation type="journal article" date="2021" name="PeerJ">
        <title>Extensive microbial diversity within the chicken gut microbiome revealed by metagenomics and culture.</title>
        <authorList>
            <person name="Gilroy R."/>
            <person name="Ravi A."/>
            <person name="Getino M."/>
            <person name="Pursley I."/>
            <person name="Horton D.L."/>
            <person name="Alikhan N.F."/>
            <person name="Baker D."/>
            <person name="Gharbi K."/>
            <person name="Hall N."/>
            <person name="Watson M."/>
            <person name="Adriaenssens E.M."/>
            <person name="Foster-Nyarko E."/>
            <person name="Jarju S."/>
            <person name="Secka A."/>
            <person name="Antonio M."/>
            <person name="Oren A."/>
            <person name="Chaudhuri R.R."/>
            <person name="La Ragione R."/>
            <person name="Hildebrand F."/>
            <person name="Pallen M.J."/>
        </authorList>
    </citation>
    <scope>NUCLEOTIDE SEQUENCE</scope>
    <source>
        <strain evidence="5">ChiSxjej1B13-7041</strain>
    </source>
</reference>
<protein>
    <submittedName>
        <fullName evidence="5">N-acetylmuramoyl-L-alanine amidase</fullName>
    </submittedName>
</protein>
<evidence type="ECO:0000313" key="6">
    <source>
        <dbReference type="Proteomes" id="UP000886841"/>
    </source>
</evidence>
<proteinExistence type="predicted"/>
<evidence type="ECO:0000259" key="4">
    <source>
        <dbReference type="SMART" id="SM00646"/>
    </source>
</evidence>